<reference evidence="1" key="1">
    <citation type="journal article" date="2014" name="Int. J. Syst. Evol. Microbiol.">
        <title>Complete genome sequence of Corynebacterium casei LMG S-19264T (=DSM 44701T), isolated from a smear-ripened cheese.</title>
        <authorList>
            <consortium name="US DOE Joint Genome Institute (JGI-PGF)"/>
            <person name="Walter F."/>
            <person name="Albersmeier A."/>
            <person name="Kalinowski J."/>
            <person name="Ruckert C."/>
        </authorList>
    </citation>
    <scope>NUCLEOTIDE SEQUENCE</scope>
    <source>
        <strain evidence="1">JCM 31311</strain>
    </source>
</reference>
<sequence>MKYFVSTGSDLEAYDAHPEIGIMTGPRCWGIVNVQAGRVWASDCDALSKHGYDEAAYFRHLERMAKFASTCAFVVVPDVPGSGEETLTVYLQDAPTIALFGFPLAYVLQDGAENFDLPPCDVAFLGGTDAWRLKWGATLLQRAREEGLGTHVGRVNSDVRMSALRFTAADSVDGTYLSFLGVERGLKTIGRWLDSANAPSLFEAADFKPVLTAL</sequence>
<evidence type="ECO:0000313" key="1">
    <source>
        <dbReference type="EMBL" id="GGR17144.1"/>
    </source>
</evidence>
<dbReference type="Proteomes" id="UP000603865">
    <property type="component" value="Unassembled WGS sequence"/>
</dbReference>
<name>A0A918CCE2_9DEIO</name>
<evidence type="ECO:0000313" key="2">
    <source>
        <dbReference type="Proteomes" id="UP000603865"/>
    </source>
</evidence>
<dbReference type="RefSeq" id="WP_189091547.1">
    <property type="nucleotide sequence ID" value="NZ_BMQL01000020.1"/>
</dbReference>
<comment type="caution">
    <text evidence="1">The sequence shown here is derived from an EMBL/GenBank/DDBJ whole genome shotgun (WGS) entry which is preliminary data.</text>
</comment>
<dbReference type="AlphaFoldDB" id="A0A918CCE2"/>
<organism evidence="1 2">
    <name type="scientific">Deinococcus ruber</name>
    <dbReference type="NCBI Taxonomy" id="1848197"/>
    <lineage>
        <taxon>Bacteria</taxon>
        <taxon>Thermotogati</taxon>
        <taxon>Deinococcota</taxon>
        <taxon>Deinococci</taxon>
        <taxon>Deinococcales</taxon>
        <taxon>Deinococcaceae</taxon>
        <taxon>Deinococcus</taxon>
    </lineage>
</organism>
<reference evidence="1" key="2">
    <citation type="submission" date="2020-09" db="EMBL/GenBank/DDBJ databases">
        <authorList>
            <person name="Sun Q."/>
            <person name="Ohkuma M."/>
        </authorList>
    </citation>
    <scope>NUCLEOTIDE SEQUENCE</scope>
    <source>
        <strain evidence="1">JCM 31311</strain>
    </source>
</reference>
<accession>A0A918CCE2</accession>
<protein>
    <submittedName>
        <fullName evidence="1">Uncharacterized protein</fullName>
    </submittedName>
</protein>
<gene>
    <name evidence="1" type="ORF">GCM10008957_32180</name>
</gene>
<proteinExistence type="predicted"/>
<keyword evidence="2" id="KW-1185">Reference proteome</keyword>
<dbReference type="EMBL" id="BMQL01000020">
    <property type="protein sequence ID" value="GGR17144.1"/>
    <property type="molecule type" value="Genomic_DNA"/>
</dbReference>